<proteinExistence type="predicted"/>
<keyword evidence="1" id="KW-0614">Plasmid</keyword>
<keyword evidence="2" id="KW-1185">Reference proteome</keyword>
<geneLocation type="plasmid" evidence="1 2">
    <name>unnamed3</name>
</geneLocation>
<evidence type="ECO:0000313" key="1">
    <source>
        <dbReference type="EMBL" id="UTF56023.1"/>
    </source>
</evidence>
<dbReference type="RefSeq" id="WP_254161626.1">
    <property type="nucleotide sequence ID" value="NZ_CP100358.1"/>
</dbReference>
<gene>
    <name evidence="1" type="ORF">NGM29_20770</name>
</gene>
<organism evidence="1 2">
    <name type="scientific">Natronosalvus rutilus</name>
    <dbReference type="NCBI Taxonomy" id="2953753"/>
    <lineage>
        <taxon>Archaea</taxon>
        <taxon>Methanobacteriati</taxon>
        <taxon>Methanobacteriota</taxon>
        <taxon>Stenosarchaea group</taxon>
        <taxon>Halobacteria</taxon>
        <taxon>Halobacteriales</taxon>
        <taxon>Natrialbaceae</taxon>
        <taxon>Natronosalvus</taxon>
    </lineage>
</organism>
<dbReference type="KEGG" id="sawl:NGM29_20770"/>
<protein>
    <submittedName>
        <fullName evidence="1">Uncharacterized protein</fullName>
    </submittedName>
</protein>
<dbReference type="EMBL" id="CP100358">
    <property type="protein sequence ID" value="UTF56023.1"/>
    <property type="molecule type" value="Genomic_DNA"/>
</dbReference>
<dbReference type="Proteomes" id="UP001056855">
    <property type="component" value="Plasmid unnamed3"/>
</dbReference>
<name>A0A9E7SZL8_9EURY</name>
<sequence>MNVAYTLTDATCSGCDEEELVYWTEDETETTDEVYVDCRGCGKEYPKRFVKKTDDTPREEIARDIAGN</sequence>
<dbReference type="AlphaFoldDB" id="A0A9E7SZL8"/>
<dbReference type="GeneID" id="73292534"/>
<reference evidence="1" key="1">
    <citation type="submission" date="2022-06" db="EMBL/GenBank/DDBJ databases">
        <title>Diverse halophilic archaea isolated from saline environments.</title>
        <authorList>
            <person name="Cui H.-L."/>
        </authorList>
    </citation>
    <scope>NUCLEOTIDE SEQUENCE</scope>
    <source>
        <strain evidence="1">WLHS1</strain>
        <plasmid evidence="1">unnamed3</plasmid>
    </source>
</reference>
<evidence type="ECO:0000313" key="2">
    <source>
        <dbReference type="Proteomes" id="UP001056855"/>
    </source>
</evidence>
<accession>A0A9E7SZL8</accession>